<dbReference type="InterPro" id="IPR036875">
    <property type="entry name" value="Znf_CCHC_sf"/>
</dbReference>
<keyword evidence="1" id="KW-0862">Zinc</keyword>
<reference evidence="3 4" key="1">
    <citation type="journal article" date="2010" name="Science">
        <title>Genomic comparison of the ants Camponotus floridanus and Harpegnathos saltator.</title>
        <authorList>
            <person name="Bonasio R."/>
            <person name="Zhang G."/>
            <person name="Ye C."/>
            <person name="Mutti N.S."/>
            <person name="Fang X."/>
            <person name="Qin N."/>
            <person name="Donahue G."/>
            <person name="Yang P."/>
            <person name="Li Q."/>
            <person name="Li C."/>
            <person name="Zhang P."/>
            <person name="Huang Z."/>
            <person name="Berger S.L."/>
            <person name="Reinberg D."/>
            <person name="Wang J."/>
            <person name="Liebig J."/>
        </authorList>
    </citation>
    <scope>NUCLEOTIDE SEQUENCE [LARGE SCALE GENOMIC DNA]</scope>
    <source>
        <strain evidence="4">C129</strain>
    </source>
</reference>
<feature type="domain" description="CCHC-type" evidence="2">
    <location>
        <begin position="37"/>
        <end position="52"/>
    </location>
</feature>
<evidence type="ECO:0000313" key="3">
    <source>
        <dbReference type="EMBL" id="EFN72877.1"/>
    </source>
</evidence>
<evidence type="ECO:0000256" key="1">
    <source>
        <dbReference type="PROSITE-ProRule" id="PRU00047"/>
    </source>
</evidence>
<organism evidence="4">
    <name type="scientific">Camponotus floridanus</name>
    <name type="common">Florida carpenter ant</name>
    <dbReference type="NCBI Taxonomy" id="104421"/>
    <lineage>
        <taxon>Eukaryota</taxon>
        <taxon>Metazoa</taxon>
        <taxon>Ecdysozoa</taxon>
        <taxon>Arthropoda</taxon>
        <taxon>Hexapoda</taxon>
        <taxon>Insecta</taxon>
        <taxon>Pterygota</taxon>
        <taxon>Neoptera</taxon>
        <taxon>Endopterygota</taxon>
        <taxon>Hymenoptera</taxon>
        <taxon>Apocrita</taxon>
        <taxon>Aculeata</taxon>
        <taxon>Formicoidea</taxon>
        <taxon>Formicidae</taxon>
        <taxon>Formicinae</taxon>
        <taxon>Camponotus</taxon>
    </lineage>
</organism>
<dbReference type="SMART" id="SM00343">
    <property type="entry name" value="ZnF_C2HC"/>
    <property type="match status" value="2"/>
</dbReference>
<protein>
    <recommendedName>
        <fullName evidence="2">CCHC-type domain-containing protein</fullName>
    </recommendedName>
</protein>
<sequence>AWVRCPVRAADDLAKAARIRIEWTTGVELAAARPTHCFRCWGEGHVASRCRSAEDRSCNRCGTVGHTAASCQAVPYCLSCAEAGRKAD</sequence>
<dbReference type="SUPFAM" id="SSF57756">
    <property type="entry name" value="Retrovirus zinc finger-like domains"/>
    <property type="match status" value="1"/>
</dbReference>
<dbReference type="Proteomes" id="UP000000311">
    <property type="component" value="Unassembled WGS sequence"/>
</dbReference>
<feature type="non-terminal residue" evidence="3">
    <location>
        <position position="1"/>
    </location>
</feature>
<dbReference type="OMA" id="IRIEWTT"/>
<dbReference type="InParanoid" id="E2A113"/>
<dbReference type="AlphaFoldDB" id="E2A113"/>
<dbReference type="EMBL" id="GL435632">
    <property type="protein sequence ID" value="EFN72877.1"/>
    <property type="molecule type" value="Genomic_DNA"/>
</dbReference>
<dbReference type="GO" id="GO:0003676">
    <property type="term" value="F:nucleic acid binding"/>
    <property type="evidence" value="ECO:0007669"/>
    <property type="project" value="InterPro"/>
</dbReference>
<proteinExistence type="predicted"/>
<evidence type="ECO:0000313" key="4">
    <source>
        <dbReference type="Proteomes" id="UP000000311"/>
    </source>
</evidence>
<feature type="non-terminal residue" evidence="3">
    <location>
        <position position="88"/>
    </location>
</feature>
<keyword evidence="4" id="KW-1185">Reference proteome</keyword>
<dbReference type="Gene3D" id="4.10.60.10">
    <property type="entry name" value="Zinc finger, CCHC-type"/>
    <property type="match status" value="1"/>
</dbReference>
<keyword evidence="1" id="KW-0479">Metal-binding</keyword>
<keyword evidence="1" id="KW-0863">Zinc-finger</keyword>
<dbReference type="PROSITE" id="PS50158">
    <property type="entry name" value="ZF_CCHC"/>
    <property type="match status" value="1"/>
</dbReference>
<accession>E2A113</accession>
<dbReference type="GO" id="GO:0008270">
    <property type="term" value="F:zinc ion binding"/>
    <property type="evidence" value="ECO:0007669"/>
    <property type="project" value="UniProtKB-KW"/>
</dbReference>
<name>E2A113_CAMFO</name>
<evidence type="ECO:0000259" key="2">
    <source>
        <dbReference type="PROSITE" id="PS50158"/>
    </source>
</evidence>
<gene>
    <name evidence="3" type="ORF">EAG_01352</name>
</gene>
<dbReference type="InterPro" id="IPR001878">
    <property type="entry name" value="Znf_CCHC"/>
</dbReference>